<feature type="transmembrane region" description="Helical" evidence="1">
    <location>
        <begin position="60"/>
        <end position="76"/>
    </location>
</feature>
<name>E7RWT7_9BURK</name>
<keyword evidence="1" id="KW-0472">Membrane</keyword>
<gene>
    <name evidence="2" type="ORF">HMPREF0551_1149</name>
</gene>
<dbReference type="Proteomes" id="UP000011021">
    <property type="component" value="Unassembled WGS sequence"/>
</dbReference>
<dbReference type="EMBL" id="AEQP01000004">
    <property type="protein sequence ID" value="EFV95191.1"/>
    <property type="molecule type" value="Genomic_DNA"/>
</dbReference>
<comment type="caution">
    <text evidence="2">The sequence shown here is derived from an EMBL/GenBank/DDBJ whole genome shotgun (WGS) entry which is preliminary data.</text>
</comment>
<proteinExistence type="predicted"/>
<sequence>METVMQHPFWIFFGFFFPLFIFRYRIVHTWPSLVVSVIYTALVMGIAVATGVGFLFDSKIASFLVCTISAYLVLLLKR</sequence>
<dbReference type="AlphaFoldDB" id="E7RWT7"/>
<evidence type="ECO:0000256" key="1">
    <source>
        <dbReference type="SAM" id="Phobius"/>
    </source>
</evidence>
<keyword evidence="1" id="KW-0812">Transmembrane</keyword>
<feature type="transmembrane region" description="Helical" evidence="1">
    <location>
        <begin position="33"/>
        <end position="54"/>
    </location>
</feature>
<reference evidence="2 3" key="1">
    <citation type="submission" date="2010-12" db="EMBL/GenBank/DDBJ databases">
        <authorList>
            <person name="Muzny D."/>
            <person name="Qin X."/>
            <person name="Deng J."/>
            <person name="Jiang H."/>
            <person name="Liu Y."/>
            <person name="Qu J."/>
            <person name="Song X.-Z."/>
            <person name="Zhang L."/>
            <person name="Thornton R."/>
            <person name="Coyle M."/>
            <person name="Francisco L."/>
            <person name="Jackson L."/>
            <person name="Javaid M."/>
            <person name="Korchina V."/>
            <person name="Kovar C."/>
            <person name="Mata R."/>
            <person name="Mathew T."/>
            <person name="Ngo R."/>
            <person name="Nguyen L."/>
            <person name="Nguyen N."/>
            <person name="Okwuonu G."/>
            <person name="Ongeri F."/>
            <person name="Pham C."/>
            <person name="Simmons D."/>
            <person name="Wilczek-Boney K."/>
            <person name="Hale W."/>
            <person name="Jakkamsetti A."/>
            <person name="Pham P."/>
            <person name="Ruth R."/>
            <person name="San Lucas F."/>
            <person name="Warren J."/>
            <person name="Zhang J."/>
            <person name="Zhao Z."/>
            <person name="Zhou C."/>
            <person name="Zhu D."/>
            <person name="Lee S."/>
            <person name="Bess C."/>
            <person name="Blankenburg K."/>
            <person name="Forbes L."/>
            <person name="Fu Q."/>
            <person name="Gubbala S."/>
            <person name="Hirani K."/>
            <person name="Jayaseelan J.C."/>
            <person name="Lara F."/>
            <person name="Munidasa M."/>
            <person name="Palculict T."/>
            <person name="Patil S."/>
            <person name="Pu L.-L."/>
            <person name="Saada N."/>
            <person name="Tang L."/>
            <person name="Weissenberger G."/>
            <person name="Zhu Y."/>
            <person name="Hemphill L."/>
            <person name="Shang Y."/>
            <person name="Youmans B."/>
            <person name="Ayvaz T."/>
            <person name="Ross M."/>
            <person name="Santibanez J."/>
            <person name="Aqrawi P."/>
            <person name="Gross S."/>
            <person name="Joshi V."/>
            <person name="Fowler G."/>
            <person name="Nazareth L."/>
            <person name="Reid J."/>
            <person name="Worley K."/>
            <person name="Petrosino J."/>
            <person name="Highlander S."/>
            <person name="Gibbs R."/>
        </authorList>
    </citation>
    <scope>NUCLEOTIDE SEQUENCE [LARGE SCALE GENOMIC DNA]</scope>
    <source>
        <strain evidence="2 3">ATCC 51599</strain>
    </source>
</reference>
<evidence type="ECO:0000313" key="2">
    <source>
        <dbReference type="EMBL" id="EFV95191.1"/>
    </source>
</evidence>
<feature type="transmembrane region" description="Helical" evidence="1">
    <location>
        <begin position="6"/>
        <end position="26"/>
    </location>
</feature>
<keyword evidence="1" id="KW-1133">Transmembrane helix</keyword>
<accession>E7RWT7</accession>
<dbReference type="HOGENOM" id="CLU_2617647_0_0_4"/>
<evidence type="ECO:0000313" key="3">
    <source>
        <dbReference type="Proteomes" id="UP000011021"/>
    </source>
</evidence>
<organism evidence="2 3">
    <name type="scientific">Lautropia mirabilis ATCC 51599</name>
    <dbReference type="NCBI Taxonomy" id="887898"/>
    <lineage>
        <taxon>Bacteria</taxon>
        <taxon>Pseudomonadati</taxon>
        <taxon>Pseudomonadota</taxon>
        <taxon>Betaproteobacteria</taxon>
        <taxon>Burkholderiales</taxon>
        <taxon>Burkholderiaceae</taxon>
        <taxon>Lautropia</taxon>
    </lineage>
</organism>
<keyword evidence="3" id="KW-1185">Reference proteome</keyword>
<protein>
    <submittedName>
        <fullName evidence="2">Uncharacterized protein</fullName>
    </submittedName>
</protein>